<keyword evidence="4" id="KW-1185">Reference proteome</keyword>
<dbReference type="PANTHER" id="PTHR35038">
    <property type="entry name" value="DISSIMILATORY SULFITE REDUCTASE SIRA"/>
    <property type="match status" value="1"/>
</dbReference>
<dbReference type="SUPFAM" id="SSF48695">
    <property type="entry name" value="Multiheme cytochromes"/>
    <property type="match status" value="1"/>
</dbReference>
<keyword evidence="2" id="KW-1133">Transmembrane helix</keyword>
<dbReference type="InterPro" id="IPR051829">
    <property type="entry name" value="Multiheme_Cytochr_ET"/>
</dbReference>
<evidence type="ECO:0000313" key="4">
    <source>
        <dbReference type="Proteomes" id="UP000648984"/>
    </source>
</evidence>
<name>A0ABX1QI88_9RHOO</name>
<feature type="non-terminal residue" evidence="3">
    <location>
        <position position="352"/>
    </location>
</feature>
<evidence type="ECO:0000256" key="2">
    <source>
        <dbReference type="SAM" id="Phobius"/>
    </source>
</evidence>
<keyword evidence="2" id="KW-0812">Transmembrane</keyword>
<feature type="transmembrane region" description="Helical" evidence="2">
    <location>
        <begin position="329"/>
        <end position="351"/>
    </location>
</feature>
<reference evidence="3 4" key="1">
    <citation type="submission" date="2019-12" db="EMBL/GenBank/DDBJ databases">
        <title>Comparative genomics gives insights into the taxonomy of the Azoarcus-Aromatoleum group and reveals separate origins of nif in the plant-associated Azoarcus and non-plant-associated Aromatoleum sub-groups.</title>
        <authorList>
            <person name="Lafos M."/>
            <person name="Maluk M."/>
            <person name="Batista M."/>
            <person name="Junghare M."/>
            <person name="Carmona M."/>
            <person name="Faoro H."/>
            <person name="Cruz L.M."/>
            <person name="Battistoni F."/>
            <person name="De Souza E."/>
            <person name="Pedrosa F."/>
            <person name="Chen W.-M."/>
            <person name="Poole P.S."/>
            <person name="Dixon R.A."/>
            <person name="James E.K."/>
        </authorList>
    </citation>
    <scope>NUCLEOTIDE SEQUENCE [LARGE SCALE GENOMIC DNA]</scope>
    <source>
        <strain evidence="3 4">22Lin</strain>
    </source>
</reference>
<comment type="caution">
    <text evidence="3">The sequence shown here is derived from an EMBL/GenBank/DDBJ whole genome shotgun (WGS) entry which is preliminary data.</text>
</comment>
<accession>A0ABX1QI88</accession>
<protein>
    <submittedName>
        <fullName evidence="3">Cytochrome C</fullName>
    </submittedName>
</protein>
<evidence type="ECO:0000313" key="3">
    <source>
        <dbReference type="EMBL" id="NMG77728.1"/>
    </source>
</evidence>
<keyword evidence="2" id="KW-0472">Membrane</keyword>
<gene>
    <name evidence="3" type="ORF">GPA25_23560</name>
</gene>
<dbReference type="InterPro" id="IPR036280">
    <property type="entry name" value="Multihaem_cyt_sf"/>
</dbReference>
<keyword evidence="1" id="KW-0732">Signal</keyword>
<dbReference type="Gene3D" id="3.90.10.10">
    <property type="entry name" value="Cytochrome C3"/>
    <property type="match status" value="1"/>
</dbReference>
<evidence type="ECO:0000256" key="1">
    <source>
        <dbReference type="ARBA" id="ARBA00022729"/>
    </source>
</evidence>
<proteinExistence type="predicted"/>
<dbReference type="EMBL" id="WTVQ01000109">
    <property type="protein sequence ID" value="NMG77728.1"/>
    <property type="molecule type" value="Genomic_DNA"/>
</dbReference>
<sequence>HAGMDCVACHTDIVDAKEAHQKAANVAKPDCASCHVQLWDEAKKNNQATAKERLGVVVQNVDAYKASFHARPDADYPDRPKATCSQCHATHEFAVPKAGTPERDQWRMTIPKSCGESCHEEQLEDFETSVHGELVMAKSDPKGAVCTDCHTTHEIVGASSDPFKLKNVQACGDCHEEELHSYRDTYHGQVNRLGYTYTAKCADCHGSHGIKASDDAESPVHPDNRLKTCQKCHNDKKPGMVTATAGYVSFGPHANTHDFEKYPRMWIVGRFMEALLIGVFAFFWLHSGLWYYREWKERKERKAVPHVRTEAMGIVPEKHFRRFPWGWRIAHLAFALVTMTLVLTGTAALFAD</sequence>
<feature type="transmembrane region" description="Helical" evidence="2">
    <location>
        <begin position="271"/>
        <end position="292"/>
    </location>
</feature>
<feature type="non-terminal residue" evidence="3">
    <location>
        <position position="1"/>
    </location>
</feature>
<dbReference type="Proteomes" id="UP000648984">
    <property type="component" value="Unassembled WGS sequence"/>
</dbReference>
<organism evidence="3 4">
    <name type="scientific">Aromatoleum diolicum</name>
    <dbReference type="NCBI Taxonomy" id="75796"/>
    <lineage>
        <taxon>Bacteria</taxon>
        <taxon>Pseudomonadati</taxon>
        <taxon>Pseudomonadota</taxon>
        <taxon>Betaproteobacteria</taxon>
        <taxon>Rhodocyclales</taxon>
        <taxon>Rhodocyclaceae</taxon>
        <taxon>Aromatoleum</taxon>
    </lineage>
</organism>